<accession>A0AAW9LVW1</accession>
<gene>
    <name evidence="1" type="ORF">PZT46_23200</name>
</gene>
<name>A0AAW9LVW1_KLEAE</name>
<comment type="caution">
    <text evidence="1">The sequence shown here is derived from an EMBL/GenBank/DDBJ whole genome shotgun (WGS) entry which is preliminary data.</text>
</comment>
<evidence type="ECO:0000313" key="2">
    <source>
        <dbReference type="Proteomes" id="UP001303386"/>
    </source>
</evidence>
<sequence>MENKSIYHYTGSLGLLGIIKDQTIRCTNLKFLNDREEYNYLYSVYVKRHKDDTNGLLELLKDVNNNMKELYKIVYDSFGMFIELNQRDSYAACFTTNNDSIQNWMAYGRNPVNYSIEYAKQDVNNATLYCGRSNQKKIVDKLCGVRENELIAGSELLKYFVPRFCKVEYGVEHFPDKVFSKFLSDILSEMNAAERGTDGLFNKTIESKFSRLYNEMIFSFSSTKKEEWKHENEYRIVLSESTIFDGNKTVRKTGACDFISWRDSNGMLIPFANFPISRRLIKSVTYLAQNNPQRVKESLELLRSLYELDFEIKESECSLVI</sequence>
<organism evidence="1 2">
    <name type="scientific">Klebsiella aerogenes</name>
    <name type="common">Enterobacter aerogenes</name>
    <dbReference type="NCBI Taxonomy" id="548"/>
    <lineage>
        <taxon>Bacteria</taxon>
        <taxon>Pseudomonadati</taxon>
        <taxon>Pseudomonadota</taxon>
        <taxon>Gammaproteobacteria</taxon>
        <taxon>Enterobacterales</taxon>
        <taxon>Enterobacteriaceae</taxon>
        <taxon>Klebsiella/Raoultella group</taxon>
        <taxon>Klebsiella</taxon>
    </lineage>
</organism>
<evidence type="ECO:0000313" key="1">
    <source>
        <dbReference type="EMBL" id="MEA8802137.1"/>
    </source>
</evidence>
<dbReference type="Pfam" id="PF11185">
    <property type="entry name" value="DUF2971"/>
    <property type="match status" value="1"/>
</dbReference>
<reference evidence="1" key="1">
    <citation type="journal article" date="2023" name="J. Hosp. Infect.">
        <title>Cross-contamination of carbapenem-resistant Gram-negative bacteria between patients and hospital environment in the first year of a newly built surgical ward.</title>
        <authorList>
            <person name="Boutin S."/>
            <person name="Scherrer M."/>
            <person name="Spath I."/>
            <person name="Kocer K."/>
            <person name="Heeg K."/>
            <person name="Nurjadi D."/>
        </authorList>
    </citation>
    <scope>NUCLEOTIDE SEQUENCE</scope>
    <source>
        <strain evidence="1">KE10384</strain>
    </source>
</reference>
<dbReference type="EMBL" id="JARELW010000011">
    <property type="protein sequence ID" value="MEA8802137.1"/>
    <property type="molecule type" value="Genomic_DNA"/>
</dbReference>
<dbReference type="AlphaFoldDB" id="A0AAW9LVW1"/>
<protein>
    <submittedName>
        <fullName evidence="1">DUF2971 domain-containing protein</fullName>
    </submittedName>
</protein>
<dbReference type="InterPro" id="IPR021352">
    <property type="entry name" value="DUF2971"/>
</dbReference>
<proteinExistence type="predicted"/>
<dbReference type="RefSeq" id="WP_063444838.1">
    <property type="nucleotide sequence ID" value="NZ_CP139373.1"/>
</dbReference>
<dbReference type="Proteomes" id="UP001303386">
    <property type="component" value="Unassembled WGS sequence"/>
</dbReference>